<dbReference type="PANTHER" id="PTHR37610">
    <property type="entry name" value="CCHC-TYPE DOMAIN-CONTAINING PROTEIN"/>
    <property type="match status" value="1"/>
</dbReference>
<dbReference type="InterPro" id="IPR005162">
    <property type="entry name" value="Retrotrans_gag_dom"/>
</dbReference>
<comment type="caution">
    <text evidence="4">The sequence shown here is derived from an EMBL/GenBank/DDBJ whole genome shotgun (WGS) entry which is preliminary data.</text>
</comment>
<reference evidence="4" key="1">
    <citation type="submission" date="2022-07" db="EMBL/GenBank/DDBJ databases">
        <authorList>
            <person name="Macas J."/>
            <person name="Novak P."/>
            <person name="Neumann P."/>
        </authorList>
    </citation>
    <scope>NUCLEOTIDE SEQUENCE</scope>
</reference>
<name>A0AAV0DP45_9ASTE</name>
<evidence type="ECO:0000256" key="1">
    <source>
        <dbReference type="SAM" id="MobiDB-lite"/>
    </source>
</evidence>
<gene>
    <name evidence="4" type="ORF">CEPIT_LOCUS16972</name>
</gene>
<feature type="domain" description="Retrotransposon gag" evidence="2">
    <location>
        <begin position="103"/>
        <end position="163"/>
    </location>
</feature>
<evidence type="ECO:0000313" key="5">
    <source>
        <dbReference type="Proteomes" id="UP001152523"/>
    </source>
</evidence>
<dbReference type="EMBL" id="CAMAPF010000128">
    <property type="protein sequence ID" value="CAH9104916.1"/>
    <property type="molecule type" value="Genomic_DNA"/>
</dbReference>
<evidence type="ECO:0008006" key="6">
    <source>
        <dbReference type="Google" id="ProtNLM"/>
    </source>
</evidence>
<evidence type="ECO:0000259" key="2">
    <source>
        <dbReference type="Pfam" id="PF03732"/>
    </source>
</evidence>
<organism evidence="4 5">
    <name type="scientific">Cuscuta epithymum</name>
    <dbReference type="NCBI Taxonomy" id="186058"/>
    <lineage>
        <taxon>Eukaryota</taxon>
        <taxon>Viridiplantae</taxon>
        <taxon>Streptophyta</taxon>
        <taxon>Embryophyta</taxon>
        <taxon>Tracheophyta</taxon>
        <taxon>Spermatophyta</taxon>
        <taxon>Magnoliopsida</taxon>
        <taxon>eudicotyledons</taxon>
        <taxon>Gunneridae</taxon>
        <taxon>Pentapetalae</taxon>
        <taxon>asterids</taxon>
        <taxon>lamiids</taxon>
        <taxon>Solanales</taxon>
        <taxon>Convolvulaceae</taxon>
        <taxon>Cuscuteae</taxon>
        <taxon>Cuscuta</taxon>
        <taxon>Cuscuta subgen. Cuscuta</taxon>
    </lineage>
</organism>
<dbReference type="Proteomes" id="UP001152523">
    <property type="component" value="Unassembled WGS sequence"/>
</dbReference>
<keyword evidence="5" id="KW-1185">Reference proteome</keyword>
<sequence>MPSEEEDSTSGDAPAKIDHMSPYFLGPQDRPGDFITPVRLTSNNYDDWSNAIRLALRARRKYVFVDGSIDKPAPPCTEEDWLTIHSMIVSWLLNTISPEVKSTLSRYENGARLWNDLKERFSSVDGPRIHQVKVDLARCVQTKGMTVGTYYAKLQTLWDDLNNYEPLIACKCNRCTCDVLGQHEKRRASEHLHQFLMGLYTDFFGHTRSQLLAQTPLPSLNRAYQQMTQEERVRGFVQAQDDRPEVLGFAVRTEGKGAGRGMKLDKSSLICSYCKFSGHEVTNCFELHGYPDWWGDRPRAGIKGGGRGKPNTLGAPRGKQPVKAHVAAASENLNKSQKDGESSSGLTTPLPGFSAEQWKSLLSFFGNSSPSNDRMAGPSLEEADWDG</sequence>
<accession>A0AAV0DP45</accession>
<dbReference type="Pfam" id="PF14244">
    <property type="entry name" value="Retrotran_gag_3"/>
    <property type="match status" value="1"/>
</dbReference>
<feature type="domain" description="Retrotransposon Copia-like N-terminal" evidence="3">
    <location>
        <begin position="27"/>
        <end position="73"/>
    </location>
</feature>
<dbReference type="AlphaFoldDB" id="A0AAV0DP45"/>
<protein>
    <recommendedName>
        <fullName evidence="6">Retrotransposon Copia-like N-terminal domain-containing protein</fullName>
    </recommendedName>
</protein>
<feature type="region of interest" description="Disordered" evidence="1">
    <location>
        <begin position="367"/>
        <end position="387"/>
    </location>
</feature>
<dbReference type="InterPro" id="IPR029472">
    <property type="entry name" value="Copia-like_N"/>
</dbReference>
<feature type="region of interest" description="Disordered" evidence="1">
    <location>
        <begin position="1"/>
        <end position="22"/>
    </location>
</feature>
<feature type="region of interest" description="Disordered" evidence="1">
    <location>
        <begin position="301"/>
        <end position="325"/>
    </location>
</feature>
<evidence type="ECO:0000313" key="4">
    <source>
        <dbReference type="EMBL" id="CAH9104916.1"/>
    </source>
</evidence>
<dbReference type="PANTHER" id="PTHR37610:SF101">
    <property type="entry name" value="(RAPE) HYPOTHETICAL PROTEIN"/>
    <property type="match status" value="1"/>
</dbReference>
<proteinExistence type="predicted"/>
<evidence type="ECO:0000259" key="3">
    <source>
        <dbReference type="Pfam" id="PF14244"/>
    </source>
</evidence>
<dbReference type="Pfam" id="PF03732">
    <property type="entry name" value="Retrotrans_gag"/>
    <property type="match status" value="1"/>
</dbReference>